<gene>
    <name evidence="1" type="ORF">GCM10010211_80600</name>
</gene>
<name>A0ABQ2VN41_9ACTN</name>
<evidence type="ECO:0000313" key="1">
    <source>
        <dbReference type="EMBL" id="GGV01196.1"/>
    </source>
</evidence>
<organism evidence="1 2">
    <name type="scientific">Streptomyces albospinus</name>
    <dbReference type="NCBI Taxonomy" id="285515"/>
    <lineage>
        <taxon>Bacteria</taxon>
        <taxon>Bacillati</taxon>
        <taxon>Actinomycetota</taxon>
        <taxon>Actinomycetes</taxon>
        <taxon>Kitasatosporales</taxon>
        <taxon>Streptomycetaceae</taxon>
        <taxon>Streptomyces</taxon>
    </lineage>
</organism>
<accession>A0ABQ2VN41</accession>
<protein>
    <submittedName>
        <fullName evidence="1">Uncharacterized protein</fullName>
    </submittedName>
</protein>
<comment type="caution">
    <text evidence="1">The sequence shown here is derived from an EMBL/GenBank/DDBJ whole genome shotgun (WGS) entry which is preliminary data.</text>
</comment>
<sequence length="75" mass="8372">MNLRQVPEGDRSLLDFGLRRDAKIIALANRVVTCYGKRNSAHWPQKIATLGENYAISRACKGFLAGDCARPFSYV</sequence>
<dbReference type="EMBL" id="BMRP01000070">
    <property type="protein sequence ID" value="GGV01196.1"/>
    <property type="molecule type" value="Genomic_DNA"/>
</dbReference>
<evidence type="ECO:0000313" key="2">
    <source>
        <dbReference type="Proteomes" id="UP000654471"/>
    </source>
</evidence>
<reference evidence="2" key="1">
    <citation type="journal article" date="2019" name="Int. J. Syst. Evol. Microbiol.">
        <title>The Global Catalogue of Microorganisms (GCM) 10K type strain sequencing project: providing services to taxonomists for standard genome sequencing and annotation.</title>
        <authorList>
            <consortium name="The Broad Institute Genomics Platform"/>
            <consortium name="The Broad Institute Genome Sequencing Center for Infectious Disease"/>
            <person name="Wu L."/>
            <person name="Ma J."/>
        </authorList>
    </citation>
    <scope>NUCLEOTIDE SEQUENCE [LARGE SCALE GENOMIC DNA]</scope>
    <source>
        <strain evidence="2">JCM 3399</strain>
    </source>
</reference>
<dbReference type="Proteomes" id="UP000654471">
    <property type="component" value="Unassembled WGS sequence"/>
</dbReference>
<proteinExistence type="predicted"/>
<keyword evidence="2" id="KW-1185">Reference proteome</keyword>